<feature type="short sequence motif" description="'HIGH' region" evidence="12">
    <location>
        <begin position="30"/>
        <end position="40"/>
    </location>
</feature>
<dbReference type="STRING" id="1230453.C453_07953"/>
<dbReference type="SUPFAM" id="SSF52374">
    <property type="entry name" value="Nucleotidylyl transferase"/>
    <property type="match status" value="1"/>
</dbReference>
<evidence type="ECO:0000256" key="2">
    <source>
        <dbReference type="ARBA" id="ARBA00005594"/>
    </source>
</evidence>
<evidence type="ECO:0000256" key="10">
    <source>
        <dbReference type="ARBA" id="ARBA00023146"/>
    </source>
</evidence>
<dbReference type="GO" id="GO:0006423">
    <property type="term" value="P:cysteinyl-tRNA aminoacylation"/>
    <property type="evidence" value="ECO:0007669"/>
    <property type="project" value="UniProtKB-UniRule"/>
</dbReference>
<feature type="domain" description="Cysteinyl-tRNA synthetase class Ia DALR" evidence="13">
    <location>
        <begin position="374"/>
        <end position="440"/>
    </location>
</feature>
<dbReference type="PRINTS" id="PR00983">
    <property type="entry name" value="TRNASYNTHCYS"/>
</dbReference>
<feature type="binding site" evidence="12">
    <location>
        <position position="254"/>
    </location>
    <ligand>
        <name>Zn(2+)</name>
        <dbReference type="ChEBI" id="CHEBI:29105"/>
    </ligand>
</feature>
<dbReference type="AlphaFoldDB" id="M0HPT5"/>
<evidence type="ECO:0000256" key="3">
    <source>
        <dbReference type="ARBA" id="ARBA00022490"/>
    </source>
</evidence>
<dbReference type="InterPro" id="IPR015273">
    <property type="entry name" value="Cys-tRNA-synt_Ia_DALR"/>
</dbReference>
<evidence type="ECO:0000256" key="4">
    <source>
        <dbReference type="ARBA" id="ARBA00022598"/>
    </source>
</evidence>
<keyword evidence="15" id="KW-1185">Reference proteome</keyword>
<dbReference type="InterPro" id="IPR024909">
    <property type="entry name" value="Cys-tRNA/MSH_ligase"/>
</dbReference>
<feature type="short sequence motif" description="'KMSKS' region" evidence="12">
    <location>
        <begin position="286"/>
        <end position="290"/>
    </location>
</feature>
<evidence type="ECO:0000313" key="15">
    <source>
        <dbReference type="Proteomes" id="UP000011612"/>
    </source>
</evidence>
<keyword evidence="4 12" id="KW-0436">Ligase</keyword>
<evidence type="ECO:0000256" key="8">
    <source>
        <dbReference type="ARBA" id="ARBA00022840"/>
    </source>
</evidence>
<dbReference type="Pfam" id="PF09190">
    <property type="entry name" value="DALR_2"/>
    <property type="match status" value="1"/>
</dbReference>
<dbReference type="HAMAP" id="MF_00041">
    <property type="entry name" value="Cys_tRNA_synth"/>
    <property type="match status" value="1"/>
</dbReference>
<proteinExistence type="inferred from homology"/>
<dbReference type="SUPFAM" id="SSF47323">
    <property type="entry name" value="Anticodon-binding domain of a subclass of class I aminoacyl-tRNA synthetases"/>
    <property type="match status" value="1"/>
</dbReference>
<keyword evidence="9 12" id="KW-0648">Protein biosynthesis</keyword>
<keyword evidence="7 12" id="KW-0862">Zinc</keyword>
<dbReference type="InterPro" id="IPR015803">
    <property type="entry name" value="Cys-tRNA-ligase"/>
</dbReference>
<dbReference type="Pfam" id="PF23493">
    <property type="entry name" value="CysS_C"/>
    <property type="match status" value="1"/>
</dbReference>
<dbReference type="Pfam" id="PF01406">
    <property type="entry name" value="tRNA-synt_1e"/>
    <property type="match status" value="1"/>
</dbReference>
<dbReference type="InterPro" id="IPR032678">
    <property type="entry name" value="tRNA-synt_1_cat_dom"/>
</dbReference>
<keyword evidence="8 12" id="KW-0067">ATP-binding</keyword>
<dbReference type="InterPro" id="IPR009080">
    <property type="entry name" value="tRNAsynth_Ia_anticodon-bd"/>
</dbReference>
<feature type="binding site" evidence="12">
    <location>
        <position position="229"/>
    </location>
    <ligand>
        <name>Zn(2+)</name>
        <dbReference type="ChEBI" id="CHEBI:29105"/>
    </ligand>
</feature>
<name>M0HPT5_HALEO</name>
<dbReference type="GO" id="GO:0005524">
    <property type="term" value="F:ATP binding"/>
    <property type="evidence" value="ECO:0007669"/>
    <property type="project" value="UniProtKB-UniRule"/>
</dbReference>
<evidence type="ECO:0000259" key="13">
    <source>
        <dbReference type="SMART" id="SM00840"/>
    </source>
</evidence>
<dbReference type="InterPro" id="IPR056411">
    <property type="entry name" value="CysS_C"/>
</dbReference>
<sequence>MTLSVTNTLTGEREDFEARGDDVLLYVCGLTVSDDAHLGHARLWMHADIMHRWLAYEGYDVHHVENFTDVNEKIAARIGEDDLGDDEADVAEHFVGDVIRDMRGLNLMRAEVYPRVSEHLPEIIDLIETLVERGHAYESNGSVYFDVSTFDDYGKLSNQQVEELEAQGNESERSEKRNPADFALWKAGAVAPETAAEHRDPDLEPLTEPCGQTWESPWGEGRPGWHIECSAMSMTHLDDTIDIHVGGRDLVFPHHENEIAQSEAATGEQFARYWLHVGLLQTEGDKMSSSLGNFFTVTDALDEFGVDVIRTFYLSTAYGSEQTFSEKTVSEAEERWNRLERAYEAAIDACDSPDARTKVEAAGLRETTAELYENVRAAMNDDFNVREAMAELLGLARAVNKHLDEADEYDYRALREAIEAFEAIGGEVFGLSFGDSGEGGDVSVAEDLVQLVLDVREAEREAGNYDRADALRDDLAALGVEVEDSGDGATFRFE</sequence>
<feature type="binding site" evidence="12">
    <location>
        <position position="289"/>
    </location>
    <ligand>
        <name>ATP</name>
        <dbReference type="ChEBI" id="CHEBI:30616"/>
    </ligand>
</feature>
<gene>
    <name evidence="12" type="primary">cysS</name>
    <name evidence="14" type="ORF">C453_07953</name>
</gene>
<evidence type="ECO:0000256" key="1">
    <source>
        <dbReference type="ARBA" id="ARBA00004496"/>
    </source>
</evidence>
<keyword evidence="3 12" id="KW-0963">Cytoplasm</keyword>
<keyword evidence="6 12" id="KW-0547">Nucleotide-binding</keyword>
<dbReference type="PATRIC" id="fig|1230453.4.peg.1547"/>
<dbReference type="NCBIfam" id="TIGR00435">
    <property type="entry name" value="cysS"/>
    <property type="match status" value="1"/>
</dbReference>
<feature type="binding site" evidence="12">
    <location>
        <position position="258"/>
    </location>
    <ligand>
        <name>Zn(2+)</name>
        <dbReference type="ChEBI" id="CHEBI:29105"/>
    </ligand>
</feature>
<evidence type="ECO:0000256" key="6">
    <source>
        <dbReference type="ARBA" id="ARBA00022741"/>
    </source>
</evidence>
<dbReference type="GO" id="GO:0004817">
    <property type="term" value="F:cysteine-tRNA ligase activity"/>
    <property type="evidence" value="ECO:0007669"/>
    <property type="project" value="UniProtKB-UniRule"/>
</dbReference>
<dbReference type="Gene3D" id="3.40.50.620">
    <property type="entry name" value="HUPs"/>
    <property type="match status" value="1"/>
</dbReference>
<evidence type="ECO:0000256" key="9">
    <source>
        <dbReference type="ARBA" id="ARBA00022917"/>
    </source>
</evidence>
<evidence type="ECO:0000256" key="7">
    <source>
        <dbReference type="ARBA" id="ARBA00022833"/>
    </source>
</evidence>
<comment type="similarity">
    <text evidence="2 12">Belongs to the class-I aminoacyl-tRNA synthetase family.</text>
</comment>
<dbReference type="PANTHER" id="PTHR10890:SF3">
    <property type="entry name" value="CYSTEINE--TRNA LIGASE, CYTOPLASMIC"/>
    <property type="match status" value="1"/>
</dbReference>
<dbReference type="Proteomes" id="UP000011612">
    <property type="component" value="Unassembled WGS sequence"/>
</dbReference>
<reference evidence="14 15" key="1">
    <citation type="journal article" date="2014" name="PLoS Genet.">
        <title>Phylogenetically driven sequencing of extremely halophilic archaea reveals strategies for static and dynamic osmo-response.</title>
        <authorList>
            <person name="Becker E.A."/>
            <person name="Seitzer P.M."/>
            <person name="Tritt A."/>
            <person name="Larsen D."/>
            <person name="Krusor M."/>
            <person name="Yao A.I."/>
            <person name="Wu D."/>
            <person name="Madern D."/>
            <person name="Eisen J.A."/>
            <person name="Darling A.E."/>
            <person name="Facciotti M.T."/>
        </authorList>
    </citation>
    <scope>NUCLEOTIDE SEQUENCE [LARGE SCALE GENOMIC DNA]</scope>
    <source>
        <strain evidence="14 15">ATCC BAA-1513</strain>
    </source>
</reference>
<dbReference type="SMART" id="SM00840">
    <property type="entry name" value="DALR_2"/>
    <property type="match status" value="1"/>
</dbReference>
<comment type="caution">
    <text evidence="14">The sequence shown here is derived from an EMBL/GenBank/DDBJ whole genome shotgun (WGS) entry which is preliminary data.</text>
</comment>
<keyword evidence="10 12" id="KW-0030">Aminoacyl-tRNA synthetase</keyword>
<dbReference type="RefSeq" id="WP_008323734.1">
    <property type="nucleotide sequence ID" value="NZ_AOLK01000015.1"/>
</dbReference>
<comment type="cofactor">
    <cofactor evidence="12">
        <name>Zn(2+)</name>
        <dbReference type="ChEBI" id="CHEBI:29105"/>
    </cofactor>
    <text evidence="12">Binds 1 zinc ion per subunit.</text>
</comment>
<evidence type="ECO:0000256" key="12">
    <source>
        <dbReference type="HAMAP-Rule" id="MF_00041"/>
    </source>
</evidence>
<comment type="subcellular location">
    <subcellularLocation>
        <location evidence="1 12">Cytoplasm</location>
    </subcellularLocation>
</comment>
<dbReference type="GO" id="GO:0005737">
    <property type="term" value="C:cytoplasm"/>
    <property type="evidence" value="ECO:0007669"/>
    <property type="project" value="UniProtKB-SubCell"/>
</dbReference>
<dbReference type="CDD" id="cd00672">
    <property type="entry name" value="CysRS_core"/>
    <property type="match status" value="1"/>
</dbReference>
<feature type="binding site" evidence="12">
    <location>
        <position position="28"/>
    </location>
    <ligand>
        <name>Zn(2+)</name>
        <dbReference type="ChEBI" id="CHEBI:29105"/>
    </ligand>
</feature>
<accession>M0HPT5</accession>
<protein>
    <recommendedName>
        <fullName evidence="12">Cysteine--tRNA ligase</fullName>
        <ecNumber evidence="12">6.1.1.16</ecNumber>
    </recommendedName>
    <alternativeName>
        <fullName evidence="12">Cysteinyl-tRNA synthetase</fullName>
        <shortName evidence="12">CysRS</shortName>
    </alternativeName>
</protein>
<evidence type="ECO:0000256" key="11">
    <source>
        <dbReference type="ARBA" id="ARBA00047398"/>
    </source>
</evidence>
<evidence type="ECO:0000256" key="5">
    <source>
        <dbReference type="ARBA" id="ARBA00022723"/>
    </source>
</evidence>
<dbReference type="EC" id="6.1.1.16" evidence="12"/>
<dbReference type="OrthoDB" id="9445at2157"/>
<dbReference type="Gene3D" id="1.20.120.1910">
    <property type="entry name" value="Cysteine-tRNA ligase, C-terminal anti-codon recognition domain"/>
    <property type="match status" value="1"/>
</dbReference>
<dbReference type="GO" id="GO:0008270">
    <property type="term" value="F:zinc ion binding"/>
    <property type="evidence" value="ECO:0007669"/>
    <property type="project" value="UniProtKB-UniRule"/>
</dbReference>
<comment type="catalytic activity">
    <reaction evidence="11 12">
        <text>tRNA(Cys) + L-cysteine + ATP = L-cysteinyl-tRNA(Cys) + AMP + diphosphate</text>
        <dbReference type="Rhea" id="RHEA:17773"/>
        <dbReference type="Rhea" id="RHEA-COMP:9661"/>
        <dbReference type="Rhea" id="RHEA-COMP:9679"/>
        <dbReference type="ChEBI" id="CHEBI:30616"/>
        <dbReference type="ChEBI" id="CHEBI:33019"/>
        <dbReference type="ChEBI" id="CHEBI:35235"/>
        <dbReference type="ChEBI" id="CHEBI:78442"/>
        <dbReference type="ChEBI" id="CHEBI:78517"/>
        <dbReference type="ChEBI" id="CHEBI:456215"/>
        <dbReference type="EC" id="6.1.1.16"/>
    </reaction>
</comment>
<dbReference type="PANTHER" id="PTHR10890">
    <property type="entry name" value="CYSTEINYL-TRNA SYNTHETASE"/>
    <property type="match status" value="1"/>
</dbReference>
<dbReference type="InterPro" id="IPR014729">
    <property type="entry name" value="Rossmann-like_a/b/a_fold"/>
</dbReference>
<organism evidence="14 15">
    <name type="scientific">Haloferax elongans ATCC BAA-1513</name>
    <dbReference type="NCBI Taxonomy" id="1230453"/>
    <lineage>
        <taxon>Archaea</taxon>
        <taxon>Methanobacteriati</taxon>
        <taxon>Methanobacteriota</taxon>
        <taxon>Stenosarchaea group</taxon>
        <taxon>Halobacteria</taxon>
        <taxon>Halobacteriales</taxon>
        <taxon>Haloferacaceae</taxon>
        <taxon>Haloferax</taxon>
    </lineage>
</organism>
<evidence type="ECO:0000313" key="14">
    <source>
        <dbReference type="EMBL" id="ELZ85732.1"/>
    </source>
</evidence>
<dbReference type="EMBL" id="AOLK01000015">
    <property type="protein sequence ID" value="ELZ85732.1"/>
    <property type="molecule type" value="Genomic_DNA"/>
</dbReference>
<keyword evidence="5 12" id="KW-0479">Metal-binding</keyword>